<feature type="domain" description="Response regulatory" evidence="10">
    <location>
        <begin position="8"/>
        <end position="124"/>
    </location>
</feature>
<evidence type="ECO:0000256" key="6">
    <source>
        <dbReference type="ARBA" id="ARBA00023125"/>
    </source>
</evidence>
<dbReference type="PANTHER" id="PTHR32071">
    <property type="entry name" value="TRANSCRIPTIONAL REGULATORY PROTEIN"/>
    <property type="match status" value="1"/>
</dbReference>
<feature type="domain" description="Sigma-54 factor interaction" evidence="9">
    <location>
        <begin position="149"/>
        <end position="378"/>
    </location>
</feature>
<evidence type="ECO:0000256" key="8">
    <source>
        <dbReference type="PROSITE-ProRule" id="PRU00169"/>
    </source>
</evidence>
<dbReference type="GO" id="GO:0000160">
    <property type="term" value="P:phosphorelay signal transduction system"/>
    <property type="evidence" value="ECO:0007669"/>
    <property type="project" value="UniProtKB-KW"/>
</dbReference>
<dbReference type="InterPro" id="IPR025943">
    <property type="entry name" value="Sigma_54_int_dom_ATP-bd_2"/>
</dbReference>
<dbReference type="InterPro" id="IPR001789">
    <property type="entry name" value="Sig_transdc_resp-reg_receiver"/>
</dbReference>
<dbReference type="InterPro" id="IPR025662">
    <property type="entry name" value="Sigma_54_int_dom_ATP-bd_1"/>
</dbReference>
<dbReference type="Gene3D" id="3.40.50.300">
    <property type="entry name" value="P-loop containing nucleotide triphosphate hydrolases"/>
    <property type="match status" value="1"/>
</dbReference>
<dbReference type="InterPro" id="IPR009057">
    <property type="entry name" value="Homeodomain-like_sf"/>
</dbReference>
<keyword evidence="2" id="KW-0547">Nucleotide-binding</keyword>
<dbReference type="EMBL" id="FWXF01000003">
    <property type="protein sequence ID" value="SMC20583.1"/>
    <property type="molecule type" value="Genomic_DNA"/>
</dbReference>
<keyword evidence="6" id="KW-0238">DNA-binding</keyword>
<accession>A0A1W1X9Q1</accession>
<name>A0A1W1X9Q1_9BACT</name>
<dbReference type="Pfam" id="PF00158">
    <property type="entry name" value="Sigma54_activat"/>
    <property type="match status" value="1"/>
</dbReference>
<dbReference type="OrthoDB" id="9763792at2"/>
<dbReference type="PROSITE" id="PS00688">
    <property type="entry name" value="SIGMA54_INTERACT_3"/>
    <property type="match status" value="1"/>
</dbReference>
<dbReference type="RefSeq" id="WP_084056732.1">
    <property type="nucleotide sequence ID" value="NZ_FWXF01000003.1"/>
</dbReference>
<dbReference type="Proteomes" id="UP000192783">
    <property type="component" value="Unassembled WGS sequence"/>
</dbReference>
<dbReference type="AlphaFoldDB" id="A0A1W1X9Q1"/>
<evidence type="ECO:0000256" key="5">
    <source>
        <dbReference type="ARBA" id="ARBA00023015"/>
    </source>
</evidence>
<dbReference type="InterPro" id="IPR002197">
    <property type="entry name" value="HTH_Fis"/>
</dbReference>
<dbReference type="InterPro" id="IPR058031">
    <property type="entry name" value="AAA_lid_NorR"/>
</dbReference>
<dbReference type="FunFam" id="3.40.50.2300:FF:000018">
    <property type="entry name" value="DNA-binding transcriptional regulator NtrC"/>
    <property type="match status" value="1"/>
</dbReference>
<evidence type="ECO:0000256" key="2">
    <source>
        <dbReference type="ARBA" id="ARBA00022741"/>
    </source>
</evidence>
<feature type="modified residue" description="4-aspartylphosphate" evidence="8">
    <location>
        <position position="59"/>
    </location>
</feature>
<keyword evidence="4" id="KW-0902">Two-component regulatory system</keyword>
<dbReference type="Pfam" id="PF00072">
    <property type="entry name" value="Response_reg"/>
    <property type="match status" value="1"/>
</dbReference>
<keyword evidence="1 8" id="KW-0597">Phosphoprotein</keyword>
<dbReference type="Pfam" id="PF02954">
    <property type="entry name" value="HTH_8"/>
    <property type="match status" value="1"/>
</dbReference>
<dbReference type="STRING" id="1121390.SAMN02746041_00954"/>
<dbReference type="InterPro" id="IPR027417">
    <property type="entry name" value="P-loop_NTPase"/>
</dbReference>
<dbReference type="GO" id="GO:0043565">
    <property type="term" value="F:sequence-specific DNA binding"/>
    <property type="evidence" value="ECO:0007669"/>
    <property type="project" value="InterPro"/>
</dbReference>
<dbReference type="SMART" id="SM00448">
    <property type="entry name" value="REC"/>
    <property type="match status" value="1"/>
</dbReference>
<dbReference type="PROSITE" id="PS50110">
    <property type="entry name" value="RESPONSE_REGULATORY"/>
    <property type="match status" value="1"/>
</dbReference>
<reference evidence="11 12" key="1">
    <citation type="submission" date="2017-04" db="EMBL/GenBank/DDBJ databases">
        <authorList>
            <person name="Afonso C.L."/>
            <person name="Miller P.J."/>
            <person name="Scott M.A."/>
            <person name="Spackman E."/>
            <person name="Goraichik I."/>
            <person name="Dimitrov K.M."/>
            <person name="Suarez D.L."/>
            <person name="Swayne D.E."/>
        </authorList>
    </citation>
    <scope>NUCLEOTIDE SEQUENCE [LARGE SCALE GENOMIC DNA]</scope>
    <source>
        <strain evidence="11 12">DSM 13146</strain>
    </source>
</reference>
<evidence type="ECO:0000256" key="3">
    <source>
        <dbReference type="ARBA" id="ARBA00022840"/>
    </source>
</evidence>
<evidence type="ECO:0000256" key="1">
    <source>
        <dbReference type="ARBA" id="ARBA00022553"/>
    </source>
</evidence>
<dbReference type="InterPro" id="IPR025944">
    <property type="entry name" value="Sigma_54_int_dom_CS"/>
</dbReference>
<dbReference type="PROSITE" id="PS50045">
    <property type="entry name" value="SIGMA54_INTERACT_4"/>
    <property type="match status" value="1"/>
</dbReference>
<dbReference type="Gene3D" id="1.10.8.60">
    <property type="match status" value="1"/>
</dbReference>
<keyword evidence="12" id="KW-1185">Reference proteome</keyword>
<sequence length="482" mass="55207">MSNVHKARLLIVDDEEDMLTGLQRLLGYEMPHVTVETTCRPSEAVAQVDAELYDVVLLDIRMPEMDGLEVLQALRQKDPWLTVVMMTAYGTIEVAVEAIKKGAYDFVTKPFDRQALIRVLEKAIERNRLIRENLNLRRRAEEKPPLGQFVGQSVPMRRLYERFQAVARTDYAVLIRGESGTGKELVAQAVHSLSRRRRRPLISINCPAIPEHLLESELFGHKKGAFTGADRDHRGIFEEAHGGTLFLDEIADIPVSVQTKLLRALQEGEIRPLGDVKAKQVDVRILSSTNQDLEQKIRERTFREDLFYRLNVVTIQTPALRQIREDIPLLATHFVRMACDEMGVAMKRFSENALEALMERDWPGNIRQLQNVVRQAVMFSPEDVIRYEDLRRLDAASEGCHGQRTDALEPDDGRFMPYKDAKERVVEKFTVRYVRDVLERTEGNVSRAAEMSGLTRAALQKIMRRYGIRSEDYRALSSHSRA</sequence>
<dbReference type="Gene3D" id="3.40.50.2300">
    <property type="match status" value="1"/>
</dbReference>
<evidence type="ECO:0000313" key="12">
    <source>
        <dbReference type="Proteomes" id="UP000192783"/>
    </source>
</evidence>
<keyword evidence="7" id="KW-0804">Transcription</keyword>
<dbReference type="InterPro" id="IPR002078">
    <property type="entry name" value="Sigma_54_int"/>
</dbReference>
<protein>
    <submittedName>
        <fullName evidence="11">Regulatory protein, Fis family</fullName>
    </submittedName>
</protein>
<evidence type="ECO:0000313" key="11">
    <source>
        <dbReference type="EMBL" id="SMC20583.1"/>
    </source>
</evidence>
<dbReference type="InterPro" id="IPR011006">
    <property type="entry name" value="CheY-like_superfamily"/>
</dbReference>
<dbReference type="FunFam" id="3.40.50.300:FF:000006">
    <property type="entry name" value="DNA-binding transcriptional regulator NtrC"/>
    <property type="match status" value="1"/>
</dbReference>
<organism evidence="11 12">
    <name type="scientific">Desulfacinum hydrothermale DSM 13146</name>
    <dbReference type="NCBI Taxonomy" id="1121390"/>
    <lineage>
        <taxon>Bacteria</taxon>
        <taxon>Pseudomonadati</taxon>
        <taxon>Thermodesulfobacteriota</taxon>
        <taxon>Syntrophobacteria</taxon>
        <taxon>Syntrophobacterales</taxon>
        <taxon>Syntrophobacteraceae</taxon>
        <taxon>Desulfacinum</taxon>
    </lineage>
</organism>
<dbReference type="GO" id="GO:0005524">
    <property type="term" value="F:ATP binding"/>
    <property type="evidence" value="ECO:0007669"/>
    <property type="project" value="UniProtKB-KW"/>
</dbReference>
<evidence type="ECO:0000256" key="7">
    <source>
        <dbReference type="ARBA" id="ARBA00023163"/>
    </source>
</evidence>
<dbReference type="SUPFAM" id="SSF52172">
    <property type="entry name" value="CheY-like"/>
    <property type="match status" value="1"/>
</dbReference>
<gene>
    <name evidence="11" type="ORF">SAMN02746041_00954</name>
</gene>
<dbReference type="Pfam" id="PF25601">
    <property type="entry name" value="AAA_lid_14"/>
    <property type="match status" value="1"/>
</dbReference>
<dbReference type="Gene3D" id="1.10.10.60">
    <property type="entry name" value="Homeodomain-like"/>
    <property type="match status" value="1"/>
</dbReference>
<keyword evidence="3" id="KW-0067">ATP-binding</keyword>
<evidence type="ECO:0000259" key="9">
    <source>
        <dbReference type="PROSITE" id="PS50045"/>
    </source>
</evidence>
<dbReference type="GO" id="GO:0006355">
    <property type="term" value="P:regulation of DNA-templated transcription"/>
    <property type="evidence" value="ECO:0007669"/>
    <property type="project" value="InterPro"/>
</dbReference>
<dbReference type="PROSITE" id="PS00676">
    <property type="entry name" value="SIGMA54_INTERACT_2"/>
    <property type="match status" value="1"/>
</dbReference>
<evidence type="ECO:0000259" key="10">
    <source>
        <dbReference type="PROSITE" id="PS50110"/>
    </source>
</evidence>
<dbReference type="SUPFAM" id="SSF52540">
    <property type="entry name" value="P-loop containing nucleoside triphosphate hydrolases"/>
    <property type="match status" value="1"/>
</dbReference>
<dbReference type="PRINTS" id="PR01590">
    <property type="entry name" value="HTHFIS"/>
</dbReference>
<proteinExistence type="predicted"/>
<dbReference type="PROSITE" id="PS00675">
    <property type="entry name" value="SIGMA54_INTERACT_1"/>
    <property type="match status" value="1"/>
</dbReference>
<dbReference type="SMART" id="SM00382">
    <property type="entry name" value="AAA"/>
    <property type="match status" value="1"/>
</dbReference>
<keyword evidence="5" id="KW-0805">Transcription regulation</keyword>
<evidence type="ECO:0000256" key="4">
    <source>
        <dbReference type="ARBA" id="ARBA00023012"/>
    </source>
</evidence>
<dbReference type="SUPFAM" id="SSF46689">
    <property type="entry name" value="Homeodomain-like"/>
    <property type="match status" value="1"/>
</dbReference>
<dbReference type="CDD" id="cd00009">
    <property type="entry name" value="AAA"/>
    <property type="match status" value="1"/>
</dbReference>
<dbReference type="InterPro" id="IPR003593">
    <property type="entry name" value="AAA+_ATPase"/>
</dbReference>